<dbReference type="Proteomes" id="UP000266861">
    <property type="component" value="Unassembled WGS sequence"/>
</dbReference>
<sequence>MKNFDTLLANINRNNIHPPPEIEVLNFFNSMKPMRDHNRCHAYKIFRYSVARECKRIGEFNAILIGRATNHLWKTSTSQEKGEYVNLAQRIFRYSVARECKRIGEFNAILIGRATNHLWKTSTSQEKGEYVNLAQRVKSH</sequence>
<dbReference type="OrthoDB" id="2370836at2759"/>
<comment type="caution">
    <text evidence="1">The sequence shown here is derived from an EMBL/GenBank/DDBJ whole genome shotgun (WGS) entry which is preliminary data.</text>
</comment>
<organism evidence="1 2">
    <name type="scientific">Diversispora epigaea</name>
    <dbReference type="NCBI Taxonomy" id="1348612"/>
    <lineage>
        <taxon>Eukaryota</taxon>
        <taxon>Fungi</taxon>
        <taxon>Fungi incertae sedis</taxon>
        <taxon>Mucoromycota</taxon>
        <taxon>Glomeromycotina</taxon>
        <taxon>Glomeromycetes</taxon>
        <taxon>Diversisporales</taxon>
        <taxon>Diversisporaceae</taxon>
        <taxon>Diversispora</taxon>
    </lineage>
</organism>
<name>A0A397JFN0_9GLOM</name>
<gene>
    <name evidence="1" type="ORF">Glove_43g57</name>
</gene>
<proteinExistence type="predicted"/>
<evidence type="ECO:0000313" key="2">
    <source>
        <dbReference type="Proteomes" id="UP000266861"/>
    </source>
</evidence>
<reference evidence="1 2" key="1">
    <citation type="submission" date="2018-08" db="EMBL/GenBank/DDBJ databases">
        <title>Genome and evolution of the arbuscular mycorrhizal fungus Diversispora epigaea (formerly Glomus versiforme) and its bacterial endosymbionts.</title>
        <authorList>
            <person name="Sun X."/>
            <person name="Fei Z."/>
            <person name="Harrison M."/>
        </authorList>
    </citation>
    <scope>NUCLEOTIDE SEQUENCE [LARGE SCALE GENOMIC DNA]</scope>
    <source>
        <strain evidence="1 2">IT104</strain>
    </source>
</reference>
<evidence type="ECO:0000313" key="1">
    <source>
        <dbReference type="EMBL" id="RHZ86831.1"/>
    </source>
</evidence>
<dbReference type="AlphaFoldDB" id="A0A397JFN0"/>
<evidence type="ECO:0008006" key="3">
    <source>
        <dbReference type="Google" id="ProtNLM"/>
    </source>
</evidence>
<keyword evidence="2" id="KW-1185">Reference proteome</keyword>
<dbReference type="EMBL" id="PQFF01000041">
    <property type="protein sequence ID" value="RHZ86831.1"/>
    <property type="molecule type" value="Genomic_DNA"/>
</dbReference>
<protein>
    <recommendedName>
        <fullName evidence="3">HMG box domain-containing protein</fullName>
    </recommendedName>
</protein>
<accession>A0A397JFN0</accession>